<gene>
    <name evidence="1" type="ORF">LCGC14_1930490</name>
</gene>
<dbReference type="InterPro" id="IPR055663">
    <property type="entry name" value="DUF7239"/>
</dbReference>
<evidence type="ECO:0000313" key="1">
    <source>
        <dbReference type="EMBL" id="KKL87864.1"/>
    </source>
</evidence>
<proteinExistence type="predicted"/>
<reference evidence="1" key="1">
    <citation type="journal article" date="2015" name="Nature">
        <title>Complex archaea that bridge the gap between prokaryotes and eukaryotes.</title>
        <authorList>
            <person name="Spang A."/>
            <person name="Saw J.H."/>
            <person name="Jorgensen S.L."/>
            <person name="Zaremba-Niedzwiedzka K."/>
            <person name="Martijn J."/>
            <person name="Lind A.E."/>
            <person name="van Eijk R."/>
            <person name="Schleper C."/>
            <person name="Guy L."/>
            <person name="Ettema T.J."/>
        </authorList>
    </citation>
    <scope>NUCLEOTIDE SEQUENCE</scope>
</reference>
<sequence>MSLYSDSFGNSKLMRPDQLNDRWSKLPAYLVRYIEMVEMRLDERSEKLRSIEDNDESLVYIDHHERPPRFLGQSDSVTFLLSSKGSRYQGSITVRLVEEDDDQFYVRVSHSGRGELSVRPQSSNVIKVHEVPHA</sequence>
<organism evidence="1">
    <name type="scientific">marine sediment metagenome</name>
    <dbReference type="NCBI Taxonomy" id="412755"/>
    <lineage>
        <taxon>unclassified sequences</taxon>
        <taxon>metagenomes</taxon>
        <taxon>ecological metagenomes</taxon>
    </lineage>
</organism>
<name>A0A0F9FN73_9ZZZZ</name>
<dbReference type="EMBL" id="LAZR01020724">
    <property type="protein sequence ID" value="KKL87864.1"/>
    <property type="molecule type" value="Genomic_DNA"/>
</dbReference>
<comment type="caution">
    <text evidence="1">The sequence shown here is derived from an EMBL/GenBank/DDBJ whole genome shotgun (WGS) entry which is preliminary data.</text>
</comment>
<dbReference type="AlphaFoldDB" id="A0A0F9FN73"/>
<protein>
    <submittedName>
        <fullName evidence="1">Uncharacterized protein</fullName>
    </submittedName>
</protein>
<accession>A0A0F9FN73</accession>
<dbReference type="Pfam" id="PF23886">
    <property type="entry name" value="DUF7239"/>
    <property type="match status" value="1"/>
</dbReference>